<evidence type="ECO:0000313" key="2">
    <source>
        <dbReference type="EMBL" id="VFK31801.1"/>
    </source>
</evidence>
<proteinExistence type="predicted"/>
<evidence type="ECO:0000313" key="3">
    <source>
        <dbReference type="EMBL" id="VFK75571.1"/>
    </source>
</evidence>
<reference evidence="1" key="1">
    <citation type="submission" date="2019-02" db="EMBL/GenBank/DDBJ databases">
        <authorList>
            <person name="Gruber-Vodicka R. H."/>
            <person name="Seah K. B. B."/>
        </authorList>
    </citation>
    <scope>NUCLEOTIDE SEQUENCE</scope>
    <source>
        <strain evidence="1">BECK_BZ197</strain>
        <strain evidence="3">BECK_BZ198</strain>
        <strain evidence="2">BECK_BZ199</strain>
    </source>
</reference>
<gene>
    <name evidence="1" type="ORF">BECKMB1821G_GA0114241_103121</name>
    <name evidence="3" type="ORF">BECKMB1821H_GA0114242_102614</name>
    <name evidence="2" type="ORF">BECKMB1821I_GA0114274_102714</name>
</gene>
<organism evidence="1">
    <name type="scientific">Candidatus Kentrum sp. MB</name>
    <dbReference type="NCBI Taxonomy" id="2138164"/>
    <lineage>
        <taxon>Bacteria</taxon>
        <taxon>Pseudomonadati</taxon>
        <taxon>Pseudomonadota</taxon>
        <taxon>Gammaproteobacteria</taxon>
        <taxon>Candidatus Kentrum</taxon>
    </lineage>
</organism>
<evidence type="ECO:0000313" key="1">
    <source>
        <dbReference type="EMBL" id="VFK27883.1"/>
    </source>
</evidence>
<accession>A0A450XF13</accession>
<protein>
    <submittedName>
        <fullName evidence="1">Uncharacterized protein</fullName>
    </submittedName>
</protein>
<dbReference type="AlphaFoldDB" id="A0A450XF13"/>
<sequence>MLLEGAIEKRLWQGNTGKAYSGYWQDNEK</sequence>
<dbReference type="EMBL" id="CAADFQ010000027">
    <property type="protein sequence ID" value="VFK31801.1"/>
    <property type="molecule type" value="Genomic_DNA"/>
</dbReference>
<name>A0A450XF13_9GAMM</name>
<dbReference type="EMBL" id="CAADFO010000031">
    <property type="protein sequence ID" value="VFK27883.1"/>
    <property type="molecule type" value="Genomic_DNA"/>
</dbReference>
<dbReference type="EMBL" id="CAADGH010000026">
    <property type="protein sequence ID" value="VFK75571.1"/>
    <property type="molecule type" value="Genomic_DNA"/>
</dbReference>